<evidence type="ECO:0000256" key="4">
    <source>
        <dbReference type="ARBA" id="ARBA00013168"/>
    </source>
</evidence>
<comment type="subcellular location">
    <subcellularLocation>
        <location evidence="2">Cytoplasm</location>
    </subcellularLocation>
</comment>
<evidence type="ECO:0000256" key="15">
    <source>
        <dbReference type="ARBA" id="ARBA00032577"/>
    </source>
</evidence>
<dbReference type="SUPFAM" id="SSF50447">
    <property type="entry name" value="Translation proteins"/>
    <property type="match status" value="1"/>
</dbReference>
<keyword evidence="11" id="KW-0067">ATP-binding</keyword>
<dbReference type="SUPFAM" id="SSF55186">
    <property type="entry name" value="ThrRS/AlaRS common domain"/>
    <property type="match status" value="1"/>
</dbReference>
<keyword evidence="9" id="KW-0547">Nucleotide-binding</keyword>
<evidence type="ECO:0000256" key="5">
    <source>
        <dbReference type="ARBA" id="ARBA00017959"/>
    </source>
</evidence>
<evidence type="ECO:0000256" key="11">
    <source>
        <dbReference type="ARBA" id="ARBA00022840"/>
    </source>
</evidence>
<name>A0A1M5Q2D4_9FIRM</name>
<keyword evidence="10" id="KW-0862">Zinc</keyword>
<evidence type="ECO:0000256" key="8">
    <source>
        <dbReference type="ARBA" id="ARBA00022723"/>
    </source>
</evidence>
<keyword evidence="8" id="KW-0479">Metal-binding</keyword>
<dbReference type="Pfam" id="PF02272">
    <property type="entry name" value="DHHA1"/>
    <property type="match status" value="1"/>
</dbReference>
<dbReference type="RefSeq" id="WP_073126322.1">
    <property type="nucleotide sequence ID" value="NZ_BAABCH010000095.1"/>
</dbReference>
<sequence>MEKLYYKDQYTKDFIAEVLEVKEVGGKFHILLDQTAFFPGGGGQFCDLGEIDSKPVLEVYEEGSNIYHVMEKKPSKIHKVKCSIDWDRREDGMHQHFAQHVLSGCFFKEFNANTVGFHLGTEFSTVDIKGDLDEDKIRKIEVLANEVIRQNIEVEFLTPNKRELKKINLRRDLPNTDEQIRIVKIGELDINACCGVHPSSTKDLRIIKIRKWEKHKGATRIEYLAGKRAIDEVLRRDIYLTKICNYLSCGEEEALKGIANLNEKVEDALSKKRKLEEIVSGYHVKDMIEEATKIGDLSVIRKVYTDEDLKYINKVATKISQYDDAVALMALKSDGKVNLIFACSKNLKNINMSNLLKDAISLVDGRGGGSNHLAQGGGRDNGNLDSVLEYAVMKIKNIIE</sequence>
<evidence type="ECO:0000256" key="7">
    <source>
        <dbReference type="ARBA" id="ARBA00022598"/>
    </source>
</evidence>
<dbReference type="InterPro" id="IPR051335">
    <property type="entry name" value="Alanyl-tRNA_Editing_Enzymes"/>
</dbReference>
<evidence type="ECO:0000256" key="6">
    <source>
        <dbReference type="ARBA" id="ARBA00022555"/>
    </source>
</evidence>
<reference evidence="18" key="1">
    <citation type="submission" date="2016-11" db="EMBL/GenBank/DDBJ databases">
        <authorList>
            <person name="Varghese N."/>
            <person name="Submissions S."/>
        </authorList>
    </citation>
    <scope>NUCLEOTIDE SEQUENCE [LARGE SCALE GENOMIC DNA]</scope>
    <source>
        <strain evidence="18">DSM 2635</strain>
    </source>
</reference>
<evidence type="ECO:0000256" key="2">
    <source>
        <dbReference type="ARBA" id="ARBA00004496"/>
    </source>
</evidence>
<comment type="cofactor">
    <cofactor evidence="1">
        <name>Zn(2+)</name>
        <dbReference type="ChEBI" id="CHEBI:29105"/>
    </cofactor>
</comment>
<keyword evidence="13" id="KW-0648">Protein biosynthesis</keyword>
<dbReference type="InterPro" id="IPR018163">
    <property type="entry name" value="Thr/Ala-tRNA-synth_IIc_edit"/>
</dbReference>
<evidence type="ECO:0000313" key="17">
    <source>
        <dbReference type="EMBL" id="SHH08100.1"/>
    </source>
</evidence>
<dbReference type="PANTHER" id="PTHR43462">
    <property type="entry name" value="ALANYL-TRNA EDITING PROTEIN"/>
    <property type="match status" value="1"/>
</dbReference>
<dbReference type="OrthoDB" id="9812949at2"/>
<dbReference type="PROSITE" id="PS50860">
    <property type="entry name" value="AA_TRNA_LIGASE_II_ALA"/>
    <property type="match status" value="1"/>
</dbReference>
<dbReference type="InterPro" id="IPR018165">
    <property type="entry name" value="Ala-tRNA-synth_IIc_core"/>
</dbReference>
<evidence type="ECO:0000256" key="1">
    <source>
        <dbReference type="ARBA" id="ARBA00001947"/>
    </source>
</evidence>
<organism evidence="17 18">
    <name type="scientific">Asaccharospora irregularis DSM 2635</name>
    <dbReference type="NCBI Taxonomy" id="1121321"/>
    <lineage>
        <taxon>Bacteria</taxon>
        <taxon>Bacillati</taxon>
        <taxon>Bacillota</taxon>
        <taxon>Clostridia</taxon>
        <taxon>Peptostreptococcales</taxon>
        <taxon>Peptostreptococcaceae</taxon>
        <taxon>Asaccharospora</taxon>
    </lineage>
</organism>
<keyword evidence="18" id="KW-1185">Reference proteome</keyword>
<dbReference type="GO" id="GO:0002161">
    <property type="term" value="F:aminoacyl-tRNA deacylase activity"/>
    <property type="evidence" value="ECO:0007669"/>
    <property type="project" value="UniProtKB-ARBA"/>
</dbReference>
<keyword evidence="12" id="KW-0694">RNA-binding</keyword>
<evidence type="ECO:0000256" key="3">
    <source>
        <dbReference type="ARBA" id="ARBA00008226"/>
    </source>
</evidence>
<dbReference type="Gene3D" id="3.30.980.10">
    <property type="entry name" value="Threonyl-trna Synthetase, Chain A, domain 2"/>
    <property type="match status" value="1"/>
</dbReference>
<evidence type="ECO:0000259" key="16">
    <source>
        <dbReference type="PROSITE" id="PS50860"/>
    </source>
</evidence>
<dbReference type="Pfam" id="PF07973">
    <property type="entry name" value="tRNA_SAD"/>
    <property type="match status" value="1"/>
</dbReference>
<dbReference type="GO" id="GO:0006419">
    <property type="term" value="P:alanyl-tRNA aminoacylation"/>
    <property type="evidence" value="ECO:0007669"/>
    <property type="project" value="InterPro"/>
</dbReference>
<evidence type="ECO:0000256" key="13">
    <source>
        <dbReference type="ARBA" id="ARBA00022917"/>
    </source>
</evidence>
<accession>A0A1M5Q2D4</accession>
<evidence type="ECO:0000256" key="14">
    <source>
        <dbReference type="ARBA" id="ARBA00023146"/>
    </source>
</evidence>
<keyword evidence="7" id="KW-0436">Ligase</keyword>
<dbReference type="Gene3D" id="2.40.30.130">
    <property type="match status" value="1"/>
</dbReference>
<dbReference type="EC" id="6.1.1.7" evidence="4"/>
<dbReference type="GO" id="GO:0046872">
    <property type="term" value="F:metal ion binding"/>
    <property type="evidence" value="ECO:0007669"/>
    <property type="project" value="UniProtKB-KW"/>
</dbReference>
<dbReference type="GO" id="GO:0005524">
    <property type="term" value="F:ATP binding"/>
    <property type="evidence" value="ECO:0007669"/>
    <property type="project" value="UniProtKB-KW"/>
</dbReference>
<feature type="domain" description="Alanyl-transfer RNA synthetases family profile" evidence="16">
    <location>
        <begin position="1"/>
        <end position="235"/>
    </location>
</feature>
<dbReference type="InterPro" id="IPR009000">
    <property type="entry name" value="Transl_B-barrel_sf"/>
</dbReference>
<evidence type="ECO:0000313" key="18">
    <source>
        <dbReference type="Proteomes" id="UP000243255"/>
    </source>
</evidence>
<comment type="similarity">
    <text evidence="3">Belongs to the class-II aminoacyl-tRNA synthetase family.</text>
</comment>
<dbReference type="SMART" id="SM00863">
    <property type="entry name" value="tRNA_SAD"/>
    <property type="match status" value="1"/>
</dbReference>
<keyword evidence="14 17" id="KW-0030">Aminoacyl-tRNA synthetase</keyword>
<proteinExistence type="inferred from homology"/>
<protein>
    <recommendedName>
        <fullName evidence="5">Alanine--tRNA ligase</fullName>
        <ecNumber evidence="4">6.1.1.7</ecNumber>
    </recommendedName>
    <alternativeName>
        <fullName evidence="15">Alanyl-tRNA synthetase</fullName>
    </alternativeName>
</protein>
<dbReference type="Gene3D" id="3.10.310.40">
    <property type="match status" value="1"/>
</dbReference>
<dbReference type="GO" id="GO:0000049">
    <property type="term" value="F:tRNA binding"/>
    <property type="evidence" value="ECO:0007669"/>
    <property type="project" value="UniProtKB-KW"/>
</dbReference>
<dbReference type="GO" id="GO:0005737">
    <property type="term" value="C:cytoplasm"/>
    <property type="evidence" value="ECO:0007669"/>
    <property type="project" value="UniProtKB-SubCell"/>
</dbReference>
<evidence type="ECO:0000256" key="9">
    <source>
        <dbReference type="ARBA" id="ARBA00022741"/>
    </source>
</evidence>
<dbReference type="Proteomes" id="UP000243255">
    <property type="component" value="Unassembled WGS sequence"/>
</dbReference>
<dbReference type="InterPro" id="IPR012947">
    <property type="entry name" value="tRNA_SAD"/>
</dbReference>
<dbReference type="PANTHER" id="PTHR43462:SF1">
    <property type="entry name" value="ALANYL-TRNA EDITING PROTEIN AARSD1"/>
    <property type="match status" value="1"/>
</dbReference>
<evidence type="ECO:0000256" key="10">
    <source>
        <dbReference type="ARBA" id="ARBA00022833"/>
    </source>
</evidence>
<dbReference type="FunFam" id="3.10.310.40:FF:000001">
    <property type="entry name" value="Alanine--tRNA ligase"/>
    <property type="match status" value="1"/>
</dbReference>
<dbReference type="STRING" id="1121321.SAMN04488530_1182"/>
<keyword evidence="6" id="KW-0820">tRNA-binding</keyword>
<dbReference type="EMBL" id="FQWX01000018">
    <property type="protein sequence ID" value="SHH08100.1"/>
    <property type="molecule type" value="Genomic_DNA"/>
</dbReference>
<evidence type="ECO:0000256" key="12">
    <source>
        <dbReference type="ARBA" id="ARBA00022884"/>
    </source>
</evidence>
<dbReference type="InterPro" id="IPR003156">
    <property type="entry name" value="DHHA1_dom"/>
</dbReference>
<gene>
    <name evidence="17" type="ORF">SAMN04488530_1182</name>
</gene>
<dbReference type="AlphaFoldDB" id="A0A1M5Q2D4"/>
<dbReference type="GO" id="GO:0004813">
    <property type="term" value="F:alanine-tRNA ligase activity"/>
    <property type="evidence" value="ECO:0007669"/>
    <property type="project" value="UniProtKB-EC"/>
</dbReference>